<protein>
    <submittedName>
        <fullName evidence="1">Uncharacterized protein</fullName>
    </submittedName>
</protein>
<evidence type="ECO:0000313" key="2">
    <source>
        <dbReference type="Proteomes" id="UP000176287"/>
    </source>
</evidence>
<organism evidence="1 2">
    <name type="scientific">Candidatus Liptonbacteria bacterium RIFCSPLOWO2_01_FULL_45_15</name>
    <dbReference type="NCBI Taxonomy" id="1798649"/>
    <lineage>
        <taxon>Bacteria</taxon>
        <taxon>Candidatus Liptoniibacteriota</taxon>
    </lineage>
</organism>
<dbReference type="Proteomes" id="UP000176287">
    <property type="component" value="Unassembled WGS sequence"/>
</dbReference>
<dbReference type="EMBL" id="MHKZ01000030">
    <property type="protein sequence ID" value="OGZ00035.1"/>
    <property type="molecule type" value="Genomic_DNA"/>
</dbReference>
<proteinExistence type="predicted"/>
<dbReference type="AlphaFoldDB" id="A0A1G2CF76"/>
<accession>A0A1G2CF76</accession>
<name>A0A1G2CF76_9BACT</name>
<reference evidence="1 2" key="1">
    <citation type="journal article" date="2016" name="Nat. Commun.">
        <title>Thousands of microbial genomes shed light on interconnected biogeochemical processes in an aquifer system.</title>
        <authorList>
            <person name="Anantharaman K."/>
            <person name="Brown C.T."/>
            <person name="Hug L.A."/>
            <person name="Sharon I."/>
            <person name="Castelle C.J."/>
            <person name="Probst A.J."/>
            <person name="Thomas B.C."/>
            <person name="Singh A."/>
            <person name="Wilkins M.J."/>
            <person name="Karaoz U."/>
            <person name="Brodie E.L."/>
            <person name="Williams K.H."/>
            <person name="Hubbard S.S."/>
            <person name="Banfield J.F."/>
        </authorList>
    </citation>
    <scope>NUCLEOTIDE SEQUENCE [LARGE SCALE GENOMIC DNA]</scope>
</reference>
<evidence type="ECO:0000313" key="1">
    <source>
        <dbReference type="EMBL" id="OGZ00035.1"/>
    </source>
</evidence>
<gene>
    <name evidence="1" type="ORF">A3B13_02795</name>
</gene>
<comment type="caution">
    <text evidence="1">The sequence shown here is derived from an EMBL/GenBank/DDBJ whole genome shotgun (WGS) entry which is preliminary data.</text>
</comment>
<sequence length="199" mass="22315">MLNFTKICVAQEEVDKQGEEARNEIGRIASEKKFGPLTKFLFRLCAFSNAADCANAYIGVIAIGKHWPVCICGYHPSRRKIRTIITEATVLEDLKNIAKRFLIAGTDNEAKRSAHILLEILNTVREELKQPKFLRVRYIDSAVRSEKLPKLVLDIIMAVSDGKISVKRADDALIEIKGRYQTVFAEMGIISTPAPAKKK</sequence>